<evidence type="ECO:0000256" key="3">
    <source>
        <dbReference type="ARBA" id="ARBA00023033"/>
    </source>
</evidence>
<comment type="cofactor">
    <cofactor evidence="1">
        <name>Cu(2+)</name>
        <dbReference type="ChEBI" id="CHEBI:29036"/>
    </cofactor>
</comment>
<comment type="caution">
    <text evidence="5">The sequence shown here is derived from an EMBL/GenBank/DDBJ whole genome shotgun (WGS) entry which is preliminary data.</text>
</comment>
<name>A0A9P5BDP7_9HYPO</name>
<dbReference type="InterPro" id="IPR041640">
    <property type="entry name" value="Tyrosinase_C"/>
</dbReference>
<organism evidence="5 6">
    <name type="scientific">Fusarium agapanthi</name>
    <dbReference type="NCBI Taxonomy" id="1803897"/>
    <lineage>
        <taxon>Eukaryota</taxon>
        <taxon>Fungi</taxon>
        <taxon>Dikarya</taxon>
        <taxon>Ascomycota</taxon>
        <taxon>Pezizomycotina</taxon>
        <taxon>Sordariomycetes</taxon>
        <taxon>Hypocreomycetidae</taxon>
        <taxon>Hypocreales</taxon>
        <taxon>Nectriaceae</taxon>
        <taxon>Fusarium</taxon>
        <taxon>Fusarium fujikuroi species complex</taxon>
    </lineage>
</organism>
<evidence type="ECO:0000259" key="4">
    <source>
        <dbReference type="Pfam" id="PF18132"/>
    </source>
</evidence>
<keyword evidence="6" id="KW-1185">Reference proteome</keyword>
<dbReference type="Proteomes" id="UP000737391">
    <property type="component" value="Unassembled WGS sequence"/>
</dbReference>
<evidence type="ECO:0000313" key="5">
    <source>
        <dbReference type="EMBL" id="KAF4499532.1"/>
    </source>
</evidence>
<keyword evidence="3" id="KW-0503">Monooxygenase</keyword>
<gene>
    <name evidence="5" type="ORF">FAGAP_4322</name>
</gene>
<dbReference type="OrthoDB" id="1658288at2759"/>
<dbReference type="GO" id="GO:0004497">
    <property type="term" value="F:monooxygenase activity"/>
    <property type="evidence" value="ECO:0007669"/>
    <property type="project" value="UniProtKB-KW"/>
</dbReference>
<dbReference type="Gene3D" id="2.60.310.20">
    <property type="match status" value="1"/>
</dbReference>
<evidence type="ECO:0000313" key="6">
    <source>
        <dbReference type="Proteomes" id="UP000737391"/>
    </source>
</evidence>
<protein>
    <submittedName>
        <fullName evidence="5">Tyrosinase</fullName>
    </submittedName>
</protein>
<accession>A0A9P5BDP7</accession>
<evidence type="ECO:0000256" key="2">
    <source>
        <dbReference type="ARBA" id="ARBA00023002"/>
    </source>
</evidence>
<dbReference type="EMBL" id="LUFC02000252">
    <property type="protein sequence ID" value="KAF4499532.1"/>
    <property type="molecule type" value="Genomic_DNA"/>
</dbReference>
<proteinExistence type="predicted"/>
<reference evidence="5" key="1">
    <citation type="submission" date="2020-01" db="EMBL/GenBank/DDBJ databases">
        <title>Identification and distribution of gene clusters putatively required for synthesis of sphingolipid metabolism inhibitors in phylogenetically diverse species of the filamentous fungus Fusarium.</title>
        <authorList>
            <person name="Kim H.-S."/>
            <person name="Busman M."/>
            <person name="Brown D.W."/>
            <person name="Divon H."/>
            <person name="Uhlig S."/>
            <person name="Proctor R.H."/>
        </authorList>
    </citation>
    <scope>NUCLEOTIDE SEQUENCE</scope>
    <source>
        <strain evidence="5">NRRL 31653</strain>
    </source>
</reference>
<keyword evidence="2" id="KW-0560">Oxidoreductase</keyword>
<dbReference type="AlphaFoldDB" id="A0A9P5BDP7"/>
<dbReference type="Pfam" id="PF18132">
    <property type="entry name" value="Tyrosinase_C"/>
    <property type="match status" value="1"/>
</dbReference>
<feature type="domain" description="Tyrosinase C-terminal" evidence="4">
    <location>
        <begin position="52"/>
        <end position="155"/>
    </location>
</feature>
<sequence length="198" mass="21815">MKPIQVGKAQVFHYKPDTSSGDLFKGPGLPIHEIQQQTVMAAMSSSPQMLGNGAYTIYYIIGDVQGHTGQEWSTLPGFAGLSHILAAPPSVCENCANHQEQGQLVTSTTPITSLLLDYVQIGKLNSMEEVIVKRFLIDNLKWRAQTIAGEVLNPMDRDRNHTFNLGISRKRTPVPRSAGDMQYDTYPEVIEANINNSS</sequence>
<evidence type="ECO:0000256" key="1">
    <source>
        <dbReference type="ARBA" id="ARBA00001973"/>
    </source>
</evidence>